<dbReference type="Proteomes" id="UP000076532">
    <property type="component" value="Unassembled WGS sequence"/>
</dbReference>
<feature type="transmembrane region" description="Helical" evidence="1">
    <location>
        <begin position="84"/>
        <end position="103"/>
    </location>
</feature>
<feature type="transmembrane region" description="Helical" evidence="1">
    <location>
        <begin position="169"/>
        <end position="187"/>
    </location>
</feature>
<sequence>MSDSALPCGYSGGPEMNTDISGIGVRISFYLQTLFIGLQAVRSNSSDDFSEAQCTLIATNVAMSITALVLGLKTEPEISFHDALVVLYLLTLCWAPNIVLLATSSRLNTGGHFTLSIVQMLSVIQSLFVFGFALVVLRTAPYFGQYPECNNNAVLVLFRPFKVFNNGRIAGWIICGAFMSLYMLMIYRDYLHPLFDIIKNHMAGCKTHGGYEGPALSTKRAQNLGDTIPQHNLDGPPDPFLGHSAEQLKARPNINWFLIIQLLAIVILWALAVMNTELLIVWNHFEPSDGSQSQWQFGQVLPMLLIFIPFVTMIKAFKAHGLRKEVNGG</sequence>
<evidence type="ECO:0000313" key="2">
    <source>
        <dbReference type="EMBL" id="KZP26807.1"/>
    </source>
</evidence>
<evidence type="ECO:0000313" key="3">
    <source>
        <dbReference type="Proteomes" id="UP000076532"/>
    </source>
</evidence>
<evidence type="ECO:0000256" key="1">
    <source>
        <dbReference type="SAM" id="Phobius"/>
    </source>
</evidence>
<keyword evidence="1" id="KW-0812">Transmembrane</keyword>
<reference evidence="2 3" key="1">
    <citation type="journal article" date="2016" name="Mol. Biol. Evol.">
        <title>Comparative Genomics of Early-Diverging Mushroom-Forming Fungi Provides Insights into the Origins of Lignocellulose Decay Capabilities.</title>
        <authorList>
            <person name="Nagy L.G."/>
            <person name="Riley R."/>
            <person name="Tritt A."/>
            <person name="Adam C."/>
            <person name="Daum C."/>
            <person name="Floudas D."/>
            <person name="Sun H."/>
            <person name="Yadav J.S."/>
            <person name="Pangilinan J."/>
            <person name="Larsson K.H."/>
            <person name="Matsuura K."/>
            <person name="Barry K."/>
            <person name="Labutti K."/>
            <person name="Kuo R."/>
            <person name="Ohm R.A."/>
            <person name="Bhattacharya S.S."/>
            <person name="Shirouzu T."/>
            <person name="Yoshinaga Y."/>
            <person name="Martin F.M."/>
            <person name="Grigoriev I.V."/>
            <person name="Hibbett D.S."/>
        </authorList>
    </citation>
    <scope>NUCLEOTIDE SEQUENCE [LARGE SCALE GENOMIC DNA]</scope>
    <source>
        <strain evidence="2 3">CBS 109695</strain>
    </source>
</reference>
<feature type="transmembrane region" description="Helical" evidence="1">
    <location>
        <begin position="294"/>
        <end position="314"/>
    </location>
</feature>
<feature type="transmembrane region" description="Helical" evidence="1">
    <location>
        <begin position="115"/>
        <end position="137"/>
    </location>
</feature>
<dbReference type="OrthoDB" id="5427664at2759"/>
<keyword evidence="3" id="KW-1185">Reference proteome</keyword>
<name>A0A166Q6F3_9AGAM</name>
<proteinExistence type="predicted"/>
<protein>
    <submittedName>
        <fullName evidence="2">Uncharacterized protein</fullName>
    </submittedName>
</protein>
<dbReference type="EMBL" id="KV417512">
    <property type="protein sequence ID" value="KZP26807.1"/>
    <property type="molecule type" value="Genomic_DNA"/>
</dbReference>
<gene>
    <name evidence="2" type="ORF">FIBSPDRAFT_949083</name>
</gene>
<feature type="transmembrane region" description="Helical" evidence="1">
    <location>
        <begin position="254"/>
        <end position="274"/>
    </location>
</feature>
<keyword evidence="1" id="KW-1133">Transmembrane helix</keyword>
<dbReference type="AlphaFoldDB" id="A0A166Q6F3"/>
<keyword evidence="1" id="KW-0472">Membrane</keyword>
<organism evidence="2 3">
    <name type="scientific">Athelia psychrophila</name>
    <dbReference type="NCBI Taxonomy" id="1759441"/>
    <lineage>
        <taxon>Eukaryota</taxon>
        <taxon>Fungi</taxon>
        <taxon>Dikarya</taxon>
        <taxon>Basidiomycota</taxon>
        <taxon>Agaricomycotina</taxon>
        <taxon>Agaricomycetes</taxon>
        <taxon>Agaricomycetidae</taxon>
        <taxon>Atheliales</taxon>
        <taxon>Atheliaceae</taxon>
        <taxon>Athelia</taxon>
    </lineage>
</organism>
<accession>A0A166Q6F3</accession>